<dbReference type="Pfam" id="PF13439">
    <property type="entry name" value="Glyco_transf_4"/>
    <property type="match status" value="1"/>
</dbReference>
<organism evidence="3 4">
    <name type="scientific">Caldimonas brevitalea</name>
    <dbReference type="NCBI Taxonomy" id="413882"/>
    <lineage>
        <taxon>Bacteria</taxon>
        <taxon>Pseudomonadati</taxon>
        <taxon>Pseudomonadota</taxon>
        <taxon>Betaproteobacteria</taxon>
        <taxon>Burkholderiales</taxon>
        <taxon>Sphaerotilaceae</taxon>
        <taxon>Caldimonas</taxon>
    </lineage>
</organism>
<dbReference type="Gene3D" id="3.40.50.2000">
    <property type="entry name" value="Glycogen Phosphorylase B"/>
    <property type="match status" value="2"/>
</dbReference>
<dbReference type="PANTHER" id="PTHR12526">
    <property type="entry name" value="GLYCOSYLTRANSFERASE"/>
    <property type="match status" value="1"/>
</dbReference>
<protein>
    <submittedName>
        <fullName evidence="3">Glycosyltransferase</fullName>
    </submittedName>
</protein>
<reference evidence="3 4" key="1">
    <citation type="submission" date="2015-05" db="EMBL/GenBank/DDBJ databases">
        <authorList>
            <person name="Tang B."/>
            <person name="Yu Y."/>
        </authorList>
    </citation>
    <scope>NUCLEOTIDE SEQUENCE [LARGE SCALE GENOMIC DNA]</scope>
    <source>
        <strain evidence="3 4">DSM 7029</strain>
    </source>
</reference>
<name>A0A0G3BKN9_9BURK</name>
<dbReference type="AlphaFoldDB" id="A0A0G3BKN9"/>
<evidence type="ECO:0000256" key="1">
    <source>
        <dbReference type="SAM" id="MobiDB-lite"/>
    </source>
</evidence>
<evidence type="ECO:0000259" key="2">
    <source>
        <dbReference type="Pfam" id="PF13439"/>
    </source>
</evidence>
<evidence type="ECO:0000313" key="4">
    <source>
        <dbReference type="Proteomes" id="UP000035352"/>
    </source>
</evidence>
<accession>A0A0G3BKN9</accession>
<dbReference type="InterPro" id="IPR028098">
    <property type="entry name" value="Glyco_trans_4-like_N"/>
</dbReference>
<dbReference type="Pfam" id="PF13692">
    <property type="entry name" value="Glyco_trans_1_4"/>
    <property type="match status" value="1"/>
</dbReference>
<dbReference type="SUPFAM" id="SSF53756">
    <property type="entry name" value="UDP-Glycosyltransferase/glycogen phosphorylase"/>
    <property type="match status" value="1"/>
</dbReference>
<dbReference type="EMBL" id="CP011371">
    <property type="protein sequence ID" value="AKJ27926.1"/>
    <property type="molecule type" value="Genomic_DNA"/>
</dbReference>
<dbReference type="CDD" id="cd03801">
    <property type="entry name" value="GT4_PimA-like"/>
    <property type="match status" value="1"/>
</dbReference>
<dbReference type="RefSeq" id="WP_053013374.1">
    <property type="nucleotide sequence ID" value="NZ_CP011371.1"/>
</dbReference>
<evidence type="ECO:0000313" key="3">
    <source>
        <dbReference type="EMBL" id="AKJ27926.1"/>
    </source>
</evidence>
<dbReference type="STRING" id="413882.AAW51_1235"/>
<keyword evidence="4" id="KW-1185">Reference proteome</keyword>
<proteinExistence type="predicted"/>
<dbReference type="GO" id="GO:0016757">
    <property type="term" value="F:glycosyltransferase activity"/>
    <property type="evidence" value="ECO:0007669"/>
    <property type="project" value="UniProtKB-ARBA"/>
</dbReference>
<gene>
    <name evidence="3" type="ORF">AAW51_1235</name>
</gene>
<dbReference type="KEGG" id="pbh:AAW51_1235"/>
<keyword evidence="3" id="KW-0808">Transferase</keyword>
<dbReference type="PANTHER" id="PTHR12526:SF627">
    <property type="entry name" value="D-RHAMNOSYLTRANSFERASE WBPZ"/>
    <property type="match status" value="1"/>
</dbReference>
<feature type="domain" description="Glycosyltransferase subfamily 4-like N-terminal" evidence="2">
    <location>
        <begin position="58"/>
        <end position="206"/>
    </location>
</feature>
<feature type="region of interest" description="Disordered" evidence="1">
    <location>
        <begin position="1"/>
        <end position="32"/>
    </location>
</feature>
<sequence>MKQEPTVMLKQASGSPPDTPAGVAAAPQRATGTSVRRPRAVVVQRRMTHYRLPLFEQMRARLDAMGIELTVVYGDPKPGEAENNDGGDLSWGVHVPCRYLLREKVCWQDPSAVLHDADLIVVTQENNLLFNYLLPMKHRGLKRAFWGHGRNFQALNPNSLSERFKRLFVSRVDWWFAYTDLSADVVVDAGFPRERITVLNNAIDTTALQQHLDSVTPERAAAARQAYGIPPGPIGLMLASLIPDKRPEFLLEAARRVRQQVPDFQLVLVGEGPLRDMIKRAAAESGGWVHWMGLRKGAEKAELLKMSTVMLNPGKVGLNVVDALQARVPMITTDCKTHSPEVSYLRHGVNGLMTADDIDAYANSIAELLRDEVRLDVLRDGCAREAATISIEQMAERFCEGIRECLAAPAKR</sequence>
<dbReference type="Proteomes" id="UP000035352">
    <property type="component" value="Chromosome"/>
</dbReference>